<dbReference type="Proteomes" id="UP000094256">
    <property type="component" value="Chromosome"/>
</dbReference>
<accession>A0A1B3ZF16</accession>
<dbReference type="RefSeq" id="WP_069206506.1">
    <property type="nucleotide sequence ID" value="NZ_CP014168.1"/>
</dbReference>
<dbReference type="OrthoDB" id="8687355at2"/>
<dbReference type="KEGG" id="span:AWL63_20505"/>
<dbReference type="EMBL" id="CP014168">
    <property type="protein sequence ID" value="AOH85983.1"/>
    <property type="molecule type" value="Genomic_DNA"/>
</dbReference>
<organism evidence="1 2">
    <name type="scientific">Sphingomonas panacis</name>
    <dbReference type="NCBI Taxonomy" id="1560345"/>
    <lineage>
        <taxon>Bacteria</taxon>
        <taxon>Pseudomonadati</taxon>
        <taxon>Pseudomonadota</taxon>
        <taxon>Alphaproteobacteria</taxon>
        <taxon>Sphingomonadales</taxon>
        <taxon>Sphingomonadaceae</taxon>
        <taxon>Sphingomonas</taxon>
    </lineage>
</organism>
<keyword evidence="2" id="KW-1185">Reference proteome</keyword>
<dbReference type="AlphaFoldDB" id="A0A1B3ZF16"/>
<reference evidence="1 2" key="1">
    <citation type="submission" date="2016-01" db="EMBL/GenBank/DDBJ databases">
        <title>Complete genome and mega plasmid sequence of Sphingomonas panacis DCY99 elicits systemic resistance in rice to Xanthomonas oryzae.</title>
        <authorList>
            <person name="Kim Y.J."/>
            <person name="Yang D.C."/>
            <person name="Sing P."/>
        </authorList>
    </citation>
    <scope>NUCLEOTIDE SEQUENCE [LARGE SCALE GENOMIC DNA]</scope>
    <source>
        <strain evidence="1 2">DCY99</strain>
    </source>
</reference>
<name>A0A1B3ZF16_9SPHN</name>
<proteinExistence type="predicted"/>
<dbReference type="STRING" id="1560345.AWL63_20505"/>
<evidence type="ECO:0000313" key="2">
    <source>
        <dbReference type="Proteomes" id="UP000094256"/>
    </source>
</evidence>
<protein>
    <recommendedName>
        <fullName evidence="3">5-carboxymethyl-2-hydroxymuconate isomerase</fullName>
    </recommendedName>
</protein>
<evidence type="ECO:0008006" key="3">
    <source>
        <dbReference type="Google" id="ProtNLM"/>
    </source>
</evidence>
<sequence>MPNVTFYISQGNMPADEALVALTEYCAGLCTTILQAAPKNVHIVHIAVRPGRGHLVFVEIRYRREPHRTAAVMDRFMKELEDAVRGSIGLAARIRCFGYDASNIYARN</sequence>
<evidence type="ECO:0000313" key="1">
    <source>
        <dbReference type="EMBL" id="AOH85983.1"/>
    </source>
</evidence>
<gene>
    <name evidence="1" type="ORF">AWL63_20505</name>
</gene>